<feature type="transmembrane region" description="Helical" evidence="8">
    <location>
        <begin position="378"/>
        <end position="401"/>
    </location>
</feature>
<accession>A0A2A8CUL1</accession>
<comment type="caution">
    <text evidence="10">The sequence shown here is derived from an EMBL/GenBank/DDBJ whole genome shotgun (WGS) entry which is preliminary data.</text>
</comment>
<evidence type="ECO:0000256" key="3">
    <source>
        <dbReference type="ARBA" id="ARBA00022692"/>
    </source>
</evidence>
<feature type="transmembrane region" description="Helical" evidence="8">
    <location>
        <begin position="483"/>
        <end position="505"/>
    </location>
</feature>
<sequence length="723" mass="76911">MNLIKHLFVSVRSSESEHPFASIPALAALMAVFITLTPGGLASCPVSSQPIPSQQTETSRQAEASYLSEPVSMGSDSTTASNVMWRAEARPQTVRPGETVTLRLEAEIRGDWHMYALDSPVGQALNVTVDSLPDGVAADPSLRQSPPDKEFDPNFQDEAYFFDESAEVRTAIRVSDGVEQGSHTLGGDIRYMVCNDDLCMPPRTTSFTVRVSIEAGEPRPAFVDADYEGLVRPEVAPSSSTEDVRSSDVASAGNSEGLWVFLLLAAGAGLGAFLMPCILPMVPLTVSHFANASSRGKSFRHASIYGITIIVTFTGLGALAAAVLGAAGAQAVAANPWVNLGIGAVLVVFALSLLGLFEVRMPQTVANVLNRQSDRRGGYTGSIFMGLTLTVVSFSCTAPFVGGLLAAASQGTWVYPVLGMLVFSSVLALPFVAFALFPDALERLPSSGPWMRVMKVTLGFVELAAALKFFSNADLVWNEGAAWLPRPLVIALTISLLLMAGAYLLGKLRITNEADAAGNAAAVGVGRSLAGALFLALGLYMAPGLWGAPLGGLDAYLPPSQADDPGRLVASSPGEDTRLSELNWHTDDIDAAMAKAEVSGKPVFVDFTGYTCTNCREMEANVFPKPIVSEHLRSDFVRLRLYTDSRKEGPALRRYQQDLIGTVALPSYAIITPAGEVKAQHSGMAAPDAFDRFLERGLSTARRVSQVAPERSQKREPLSSSNS</sequence>
<feature type="region of interest" description="Disordered" evidence="7">
    <location>
        <begin position="46"/>
        <end position="78"/>
    </location>
</feature>
<protein>
    <submittedName>
        <fullName evidence="10">Cytochrome C biogenesis protein</fullName>
    </submittedName>
</protein>
<dbReference type="GO" id="GO:0017004">
    <property type="term" value="P:cytochrome complex assembly"/>
    <property type="evidence" value="ECO:0007669"/>
    <property type="project" value="UniProtKB-KW"/>
</dbReference>
<feature type="region of interest" description="Disordered" evidence="7">
    <location>
        <begin position="701"/>
        <end position="723"/>
    </location>
</feature>
<evidence type="ECO:0000256" key="4">
    <source>
        <dbReference type="ARBA" id="ARBA00022748"/>
    </source>
</evidence>
<dbReference type="GO" id="GO:0005886">
    <property type="term" value="C:plasma membrane"/>
    <property type="evidence" value="ECO:0007669"/>
    <property type="project" value="UniProtKB-SubCell"/>
</dbReference>
<dbReference type="GO" id="GO:0045454">
    <property type="term" value="P:cell redox homeostasis"/>
    <property type="evidence" value="ECO:0007669"/>
    <property type="project" value="TreeGrafter"/>
</dbReference>
<dbReference type="InterPro" id="IPR036249">
    <property type="entry name" value="Thioredoxin-like_sf"/>
</dbReference>
<dbReference type="OrthoDB" id="9811036at2"/>
<dbReference type="PANTHER" id="PTHR32234">
    <property type="entry name" value="THIOL:DISULFIDE INTERCHANGE PROTEIN DSBD"/>
    <property type="match status" value="1"/>
</dbReference>
<keyword evidence="6 8" id="KW-0472">Membrane</keyword>
<dbReference type="Pfam" id="PF13899">
    <property type="entry name" value="Thioredoxin_7"/>
    <property type="match status" value="1"/>
</dbReference>
<evidence type="ECO:0000256" key="2">
    <source>
        <dbReference type="ARBA" id="ARBA00022475"/>
    </source>
</evidence>
<comment type="subcellular location">
    <subcellularLocation>
        <location evidence="1">Cell membrane</location>
        <topology evidence="1">Multi-pass membrane protein</topology>
    </subcellularLocation>
</comment>
<dbReference type="GO" id="GO:0015035">
    <property type="term" value="F:protein-disulfide reductase activity"/>
    <property type="evidence" value="ECO:0007669"/>
    <property type="project" value="TreeGrafter"/>
</dbReference>
<dbReference type="InterPro" id="IPR013766">
    <property type="entry name" value="Thioredoxin_domain"/>
</dbReference>
<dbReference type="Proteomes" id="UP000220102">
    <property type="component" value="Unassembled WGS sequence"/>
</dbReference>
<dbReference type="PANTHER" id="PTHR32234:SF0">
    <property type="entry name" value="THIOL:DISULFIDE INTERCHANGE PROTEIN DSBD"/>
    <property type="match status" value="1"/>
</dbReference>
<evidence type="ECO:0000259" key="9">
    <source>
        <dbReference type="PROSITE" id="PS51352"/>
    </source>
</evidence>
<reference evidence="10 11" key="1">
    <citation type="submission" date="2017-10" db="EMBL/GenBank/DDBJ databases">
        <title>Draft genome of Longibacter Salinarum.</title>
        <authorList>
            <person name="Goh K.M."/>
            <person name="Shamsir M.S."/>
            <person name="Lim S.W."/>
        </authorList>
    </citation>
    <scope>NUCLEOTIDE SEQUENCE [LARGE SCALE GENOMIC DNA]</scope>
    <source>
        <strain evidence="10 11">KCTC 52045</strain>
    </source>
</reference>
<evidence type="ECO:0000256" key="6">
    <source>
        <dbReference type="ARBA" id="ARBA00023136"/>
    </source>
</evidence>
<evidence type="ECO:0000313" key="11">
    <source>
        <dbReference type="Proteomes" id="UP000220102"/>
    </source>
</evidence>
<gene>
    <name evidence="10" type="ORF">CRI94_15520</name>
</gene>
<dbReference type="Pfam" id="PF02683">
    <property type="entry name" value="DsbD_TM"/>
    <property type="match status" value="1"/>
</dbReference>
<keyword evidence="2" id="KW-1003">Cell membrane</keyword>
<keyword evidence="3 8" id="KW-0812">Transmembrane</keyword>
<feature type="compositionally biased region" description="Polar residues" evidence="7">
    <location>
        <begin position="46"/>
        <end position="62"/>
    </location>
</feature>
<evidence type="ECO:0000313" key="10">
    <source>
        <dbReference type="EMBL" id="PEN11443.1"/>
    </source>
</evidence>
<name>A0A2A8CUL1_9BACT</name>
<evidence type="ECO:0000256" key="7">
    <source>
        <dbReference type="SAM" id="MobiDB-lite"/>
    </source>
</evidence>
<dbReference type="InterPro" id="IPR028250">
    <property type="entry name" value="DsbDN"/>
</dbReference>
<feature type="transmembrane region" description="Helical" evidence="8">
    <location>
        <begin position="303"/>
        <end position="325"/>
    </location>
</feature>
<feature type="domain" description="Thioredoxin" evidence="9">
    <location>
        <begin position="557"/>
        <end position="699"/>
    </location>
</feature>
<feature type="transmembrane region" description="Helical" evidence="8">
    <location>
        <begin position="337"/>
        <end position="357"/>
    </location>
</feature>
<dbReference type="Pfam" id="PF11412">
    <property type="entry name" value="DsbD_N"/>
    <property type="match status" value="1"/>
</dbReference>
<evidence type="ECO:0000256" key="1">
    <source>
        <dbReference type="ARBA" id="ARBA00004651"/>
    </source>
</evidence>
<dbReference type="AlphaFoldDB" id="A0A2A8CUL1"/>
<dbReference type="PROSITE" id="PS51352">
    <property type="entry name" value="THIOREDOXIN_2"/>
    <property type="match status" value="1"/>
</dbReference>
<feature type="transmembrane region" description="Helical" evidence="8">
    <location>
        <begin position="413"/>
        <end position="437"/>
    </location>
</feature>
<proteinExistence type="predicted"/>
<dbReference type="EMBL" id="PDEQ01000009">
    <property type="protein sequence ID" value="PEN11443.1"/>
    <property type="molecule type" value="Genomic_DNA"/>
</dbReference>
<dbReference type="Gene3D" id="3.40.30.10">
    <property type="entry name" value="Glutaredoxin"/>
    <property type="match status" value="1"/>
</dbReference>
<keyword evidence="4" id="KW-0201">Cytochrome c-type biogenesis</keyword>
<keyword evidence="5 8" id="KW-1133">Transmembrane helix</keyword>
<organism evidence="10 11">
    <name type="scientific">Longibacter salinarum</name>
    <dbReference type="NCBI Taxonomy" id="1850348"/>
    <lineage>
        <taxon>Bacteria</taxon>
        <taxon>Pseudomonadati</taxon>
        <taxon>Rhodothermota</taxon>
        <taxon>Rhodothermia</taxon>
        <taxon>Rhodothermales</taxon>
        <taxon>Salisaetaceae</taxon>
        <taxon>Longibacter</taxon>
    </lineage>
</organism>
<feature type="transmembrane region" description="Helical" evidence="8">
    <location>
        <begin position="258"/>
        <end position="282"/>
    </location>
</feature>
<feature type="transmembrane region" description="Helical" evidence="8">
    <location>
        <begin position="517"/>
        <end position="541"/>
    </location>
</feature>
<evidence type="ECO:0000256" key="5">
    <source>
        <dbReference type="ARBA" id="ARBA00022989"/>
    </source>
</evidence>
<dbReference type="SUPFAM" id="SSF52833">
    <property type="entry name" value="Thioredoxin-like"/>
    <property type="match status" value="1"/>
</dbReference>
<dbReference type="InterPro" id="IPR003834">
    <property type="entry name" value="Cyt_c_assmbl_TM_dom"/>
</dbReference>
<evidence type="ECO:0000256" key="8">
    <source>
        <dbReference type="SAM" id="Phobius"/>
    </source>
</evidence>
<keyword evidence="11" id="KW-1185">Reference proteome</keyword>